<dbReference type="RefSeq" id="WP_166044002.1">
    <property type="nucleotide sequence ID" value="NZ_JAAMPJ010000001.1"/>
</dbReference>
<dbReference type="Proteomes" id="UP000481360">
    <property type="component" value="Unassembled WGS sequence"/>
</dbReference>
<proteinExistence type="inferred from homology"/>
<evidence type="ECO:0000256" key="1">
    <source>
        <dbReference type="ARBA" id="ARBA00006068"/>
    </source>
</evidence>
<keyword evidence="2" id="KW-0472">Membrane</keyword>
<evidence type="ECO:0000313" key="5">
    <source>
        <dbReference type="Proteomes" id="UP000481360"/>
    </source>
</evidence>
<gene>
    <name evidence="4" type="ORF">G7043_04160</name>
</gene>
<dbReference type="PANTHER" id="PTHR33392:SF6">
    <property type="entry name" value="POLYISOPRENYL-TEICHOIC ACID--PEPTIDOGLYCAN TEICHOIC ACID TRANSFERASE TAGU"/>
    <property type="match status" value="1"/>
</dbReference>
<evidence type="ECO:0000256" key="2">
    <source>
        <dbReference type="SAM" id="Phobius"/>
    </source>
</evidence>
<keyword evidence="2" id="KW-1133">Transmembrane helix</keyword>
<keyword evidence="2" id="KW-0812">Transmembrane</keyword>
<keyword evidence="5" id="KW-1185">Reference proteome</keyword>
<dbReference type="InterPro" id="IPR050922">
    <property type="entry name" value="LytR/CpsA/Psr_CW_biosynth"/>
</dbReference>
<dbReference type="Pfam" id="PF03816">
    <property type="entry name" value="LytR_cpsA_psr"/>
    <property type="match status" value="1"/>
</dbReference>
<dbReference type="PANTHER" id="PTHR33392">
    <property type="entry name" value="POLYISOPRENYL-TEICHOIC ACID--PEPTIDOGLYCAN TEICHOIC ACID TRANSFERASE TAGU"/>
    <property type="match status" value="1"/>
</dbReference>
<name>A0A7C9RLS5_9PSEU</name>
<dbReference type="Gene3D" id="3.40.630.190">
    <property type="entry name" value="LCP protein"/>
    <property type="match status" value="1"/>
</dbReference>
<comment type="caution">
    <text evidence="4">The sequence shown here is derived from an EMBL/GenBank/DDBJ whole genome shotgun (WGS) entry which is preliminary data.</text>
</comment>
<organism evidence="4 5">
    <name type="scientific">Lentzea alba</name>
    <dbReference type="NCBI Taxonomy" id="2714351"/>
    <lineage>
        <taxon>Bacteria</taxon>
        <taxon>Bacillati</taxon>
        <taxon>Actinomycetota</taxon>
        <taxon>Actinomycetes</taxon>
        <taxon>Pseudonocardiales</taxon>
        <taxon>Pseudonocardiaceae</taxon>
        <taxon>Lentzea</taxon>
    </lineage>
</organism>
<evidence type="ECO:0000259" key="3">
    <source>
        <dbReference type="Pfam" id="PF03816"/>
    </source>
</evidence>
<comment type="similarity">
    <text evidence="1">Belongs to the LytR/CpsA/Psr (LCP) family.</text>
</comment>
<evidence type="ECO:0000313" key="4">
    <source>
        <dbReference type="EMBL" id="NGY58125.1"/>
    </source>
</evidence>
<reference evidence="4 5" key="1">
    <citation type="submission" date="2020-03" db="EMBL/GenBank/DDBJ databases">
        <title>Isolation and identification of active actinomycetes.</title>
        <authorList>
            <person name="Sun X."/>
        </authorList>
    </citation>
    <scope>NUCLEOTIDE SEQUENCE [LARGE SCALE GENOMIC DNA]</scope>
    <source>
        <strain evidence="4 5">NEAU-D13</strain>
    </source>
</reference>
<protein>
    <submittedName>
        <fullName evidence="4">LCP family protein</fullName>
    </submittedName>
</protein>
<dbReference type="AlphaFoldDB" id="A0A7C9RLS5"/>
<sequence length="306" mass="32813">MNDLIRQAIAAEAEERVDSRTVLAELHKRKKKPFGLIIGVATLTVAAAAAAVIIPTTIKKTDASPAVQPVPATAQNVLLIGTDNNDYTDSLVLARFEADGSVRAVSLPRDIQVGDERLNRLFRQDPKKLTSTVEQLTSTKVDHYAVIKMSEFGRIAQLVGGVEVCVSAATVDVQTGATFPAGSQTLEGDRALQFLRQRMGLPMGDFDRIKRHQAFLAGLAAKINKDNALALAGEVGRSVRVDEGWDVLAFAQRFQGPVKIFTATLPITDPGVTPNGQGLGVDQAQAKQFVEAQFGGTAQPQDRCVN</sequence>
<dbReference type="EMBL" id="JAAMPJ010000001">
    <property type="protein sequence ID" value="NGY58125.1"/>
    <property type="molecule type" value="Genomic_DNA"/>
</dbReference>
<feature type="domain" description="Cell envelope-related transcriptional attenuator" evidence="3">
    <location>
        <begin position="88"/>
        <end position="224"/>
    </location>
</feature>
<dbReference type="NCBIfam" id="TIGR00350">
    <property type="entry name" value="lytR_cpsA_psr"/>
    <property type="match status" value="1"/>
</dbReference>
<feature type="transmembrane region" description="Helical" evidence="2">
    <location>
        <begin position="34"/>
        <end position="54"/>
    </location>
</feature>
<dbReference type="InterPro" id="IPR004474">
    <property type="entry name" value="LytR_CpsA_psr"/>
</dbReference>
<accession>A0A7C9RLS5</accession>